<sequence length="112" mass="12824">MYNKFHFTFHLRTDGIADKGFPFIYAKVMLTGTRVNLGSMGIRVTKENWDTRSRRLKSSDVTSIAHNAKLDTLESQVRSVVLYAESRQERVTLSNSRELFVQPQPVSLTSSR</sequence>
<dbReference type="InterPro" id="IPR035386">
    <property type="entry name" value="Arm-DNA-bind_5"/>
</dbReference>
<dbReference type="Pfam" id="PF17293">
    <property type="entry name" value="Arm-DNA-bind_5"/>
    <property type="match status" value="1"/>
</dbReference>
<gene>
    <name evidence="2" type="ORF">C5O19_25215</name>
</gene>
<feature type="domain" description="Arm DNA-binding" evidence="1">
    <location>
        <begin position="9"/>
        <end position="93"/>
    </location>
</feature>
<dbReference type="EMBL" id="PTRA01000011">
    <property type="protein sequence ID" value="PQA52992.1"/>
    <property type="molecule type" value="Genomic_DNA"/>
</dbReference>
<dbReference type="AlphaFoldDB" id="A0A2S7IEC1"/>
<evidence type="ECO:0000259" key="1">
    <source>
        <dbReference type="Pfam" id="PF17293"/>
    </source>
</evidence>
<reference evidence="3" key="1">
    <citation type="submission" date="2018-02" db="EMBL/GenBank/DDBJ databases">
        <title>Genome sequencing of Solimonas sp. HR-BB.</title>
        <authorList>
            <person name="Lee Y."/>
            <person name="Jeon C.O."/>
        </authorList>
    </citation>
    <scope>NUCLEOTIDE SEQUENCE [LARGE SCALE GENOMIC DNA]</scope>
    <source>
        <strain evidence="3">HR-U</strain>
    </source>
</reference>
<comment type="caution">
    <text evidence="2">The sequence shown here is derived from an EMBL/GenBank/DDBJ whole genome shotgun (WGS) entry which is preliminary data.</text>
</comment>
<accession>A0A2S7IEC1</accession>
<evidence type="ECO:0000313" key="3">
    <source>
        <dbReference type="Proteomes" id="UP000239590"/>
    </source>
</evidence>
<protein>
    <recommendedName>
        <fullName evidence="1">Arm DNA-binding domain-containing protein</fullName>
    </recommendedName>
</protein>
<name>A0A2S7IEC1_9BACT</name>
<dbReference type="RefSeq" id="WP_104716148.1">
    <property type="nucleotide sequence ID" value="NZ_PTRA01000011.1"/>
</dbReference>
<dbReference type="Proteomes" id="UP000239590">
    <property type="component" value="Unassembled WGS sequence"/>
</dbReference>
<proteinExistence type="predicted"/>
<evidence type="ECO:0000313" key="2">
    <source>
        <dbReference type="EMBL" id="PQA52992.1"/>
    </source>
</evidence>
<keyword evidence="3" id="KW-1185">Reference proteome</keyword>
<organism evidence="2 3">
    <name type="scientific">Siphonobacter curvatus</name>
    <dbReference type="NCBI Taxonomy" id="2094562"/>
    <lineage>
        <taxon>Bacteria</taxon>
        <taxon>Pseudomonadati</taxon>
        <taxon>Bacteroidota</taxon>
        <taxon>Cytophagia</taxon>
        <taxon>Cytophagales</taxon>
        <taxon>Cytophagaceae</taxon>
        <taxon>Siphonobacter</taxon>
    </lineage>
</organism>